<gene>
    <name evidence="1" type="ORF">GWI33_002130</name>
</gene>
<proteinExistence type="predicted"/>
<evidence type="ECO:0000313" key="2">
    <source>
        <dbReference type="Proteomes" id="UP000625711"/>
    </source>
</evidence>
<accession>A0A834HLL5</accession>
<comment type="caution">
    <text evidence="1">The sequence shown here is derived from an EMBL/GenBank/DDBJ whole genome shotgun (WGS) entry which is preliminary data.</text>
</comment>
<organism evidence="1 2">
    <name type="scientific">Rhynchophorus ferrugineus</name>
    <name type="common">Red palm weevil</name>
    <name type="synonym">Curculio ferrugineus</name>
    <dbReference type="NCBI Taxonomy" id="354439"/>
    <lineage>
        <taxon>Eukaryota</taxon>
        <taxon>Metazoa</taxon>
        <taxon>Ecdysozoa</taxon>
        <taxon>Arthropoda</taxon>
        <taxon>Hexapoda</taxon>
        <taxon>Insecta</taxon>
        <taxon>Pterygota</taxon>
        <taxon>Neoptera</taxon>
        <taxon>Endopterygota</taxon>
        <taxon>Coleoptera</taxon>
        <taxon>Polyphaga</taxon>
        <taxon>Cucujiformia</taxon>
        <taxon>Curculionidae</taxon>
        <taxon>Dryophthorinae</taxon>
        <taxon>Rhynchophorus</taxon>
    </lineage>
</organism>
<dbReference type="EMBL" id="JAACXV010021090">
    <property type="protein sequence ID" value="KAF7263523.1"/>
    <property type="molecule type" value="Genomic_DNA"/>
</dbReference>
<dbReference type="AlphaFoldDB" id="A0A834HLL5"/>
<keyword evidence="2" id="KW-1185">Reference proteome</keyword>
<reference evidence="1" key="1">
    <citation type="submission" date="2020-08" db="EMBL/GenBank/DDBJ databases">
        <title>Genome sequencing and assembly of the red palm weevil Rhynchophorus ferrugineus.</title>
        <authorList>
            <person name="Dias G.B."/>
            <person name="Bergman C.M."/>
            <person name="Manee M."/>
        </authorList>
    </citation>
    <scope>NUCLEOTIDE SEQUENCE</scope>
    <source>
        <strain evidence="1">AA-2017</strain>
        <tissue evidence="1">Whole larva</tissue>
    </source>
</reference>
<evidence type="ECO:0000313" key="1">
    <source>
        <dbReference type="EMBL" id="KAF7263523.1"/>
    </source>
</evidence>
<sequence>MAIKQAKNQATISVEALGNEFRSERANRSATFSFPRTSKEPETIRTARNKLISLCRATLVTRARFHSCSDGDRCYRRQQPAEMQMALNCSDSVWSL</sequence>
<dbReference type="Proteomes" id="UP000625711">
    <property type="component" value="Unassembled WGS sequence"/>
</dbReference>
<protein>
    <submittedName>
        <fullName evidence="1">Uncharacterized protein</fullName>
    </submittedName>
</protein>
<name>A0A834HLL5_RHYFE</name>